<evidence type="ECO:0000313" key="2">
    <source>
        <dbReference type="Proteomes" id="UP000631300"/>
    </source>
</evidence>
<dbReference type="Gene3D" id="3.40.190.10">
    <property type="entry name" value="Periplasmic binding protein-like II"/>
    <property type="match status" value="1"/>
</dbReference>
<keyword evidence="2" id="KW-1185">Reference proteome</keyword>
<reference evidence="1" key="2">
    <citation type="submission" date="2020-09" db="EMBL/GenBank/DDBJ databases">
        <authorList>
            <person name="Sun Q."/>
            <person name="Kim S."/>
        </authorList>
    </citation>
    <scope>NUCLEOTIDE SEQUENCE</scope>
    <source>
        <strain evidence="1">KCTC 22164</strain>
    </source>
</reference>
<name>A0A918JJX8_9ALTE</name>
<dbReference type="RefSeq" id="WP_189405702.1">
    <property type="nucleotide sequence ID" value="NZ_BMXP01000003.1"/>
</dbReference>
<comment type="caution">
    <text evidence="1">The sequence shown here is derived from an EMBL/GenBank/DDBJ whole genome shotgun (WGS) entry which is preliminary data.</text>
</comment>
<organism evidence="1 2">
    <name type="scientific">Alteromonas halophila</name>
    <dbReference type="NCBI Taxonomy" id="516698"/>
    <lineage>
        <taxon>Bacteria</taxon>
        <taxon>Pseudomonadati</taxon>
        <taxon>Pseudomonadota</taxon>
        <taxon>Gammaproteobacteria</taxon>
        <taxon>Alteromonadales</taxon>
        <taxon>Alteromonadaceae</taxon>
        <taxon>Alteromonas/Salinimonas group</taxon>
        <taxon>Alteromonas</taxon>
    </lineage>
</organism>
<gene>
    <name evidence="1" type="ORF">GCM10007391_18770</name>
</gene>
<dbReference type="EMBL" id="BMXP01000003">
    <property type="protein sequence ID" value="GGW85145.1"/>
    <property type="molecule type" value="Genomic_DNA"/>
</dbReference>
<accession>A0A918JJX8</accession>
<protein>
    <recommendedName>
        <fullName evidence="3">PBP domain-containing protein</fullName>
    </recommendedName>
</protein>
<dbReference type="SUPFAM" id="SSF53850">
    <property type="entry name" value="Periplasmic binding protein-like II"/>
    <property type="match status" value="1"/>
</dbReference>
<evidence type="ECO:0000313" key="1">
    <source>
        <dbReference type="EMBL" id="GGW85145.1"/>
    </source>
</evidence>
<sequence>MTILGNCRGHRTANWLYGLTLALMLSIVAPMTASASVVVIVNDDVSEGSLSKTDIRQIFTGHRQFWRDGSRIRVFVLDNNAPAHKTFCRETLKMFPYQLERLWNQITYSGQGEPPVRLDSQQALINAVLETPGAIGYAEEGMFSNAKSLEVNSQ</sequence>
<evidence type="ECO:0008006" key="3">
    <source>
        <dbReference type="Google" id="ProtNLM"/>
    </source>
</evidence>
<reference evidence="1" key="1">
    <citation type="journal article" date="2014" name="Int. J. Syst. Evol. Microbiol.">
        <title>Complete genome sequence of Corynebacterium casei LMG S-19264T (=DSM 44701T), isolated from a smear-ripened cheese.</title>
        <authorList>
            <consortium name="US DOE Joint Genome Institute (JGI-PGF)"/>
            <person name="Walter F."/>
            <person name="Albersmeier A."/>
            <person name="Kalinowski J."/>
            <person name="Ruckert C."/>
        </authorList>
    </citation>
    <scope>NUCLEOTIDE SEQUENCE</scope>
    <source>
        <strain evidence="1">KCTC 22164</strain>
    </source>
</reference>
<proteinExistence type="predicted"/>
<dbReference type="Proteomes" id="UP000631300">
    <property type="component" value="Unassembled WGS sequence"/>
</dbReference>
<dbReference type="AlphaFoldDB" id="A0A918JJX8"/>